<organism evidence="1 2">
    <name type="scientific">Triparma strigata</name>
    <dbReference type="NCBI Taxonomy" id="1606541"/>
    <lineage>
        <taxon>Eukaryota</taxon>
        <taxon>Sar</taxon>
        <taxon>Stramenopiles</taxon>
        <taxon>Ochrophyta</taxon>
        <taxon>Bolidophyceae</taxon>
        <taxon>Parmales</taxon>
        <taxon>Triparmaceae</taxon>
        <taxon>Triparma</taxon>
    </lineage>
</organism>
<dbReference type="Proteomes" id="UP001165085">
    <property type="component" value="Unassembled WGS sequence"/>
</dbReference>
<evidence type="ECO:0000313" key="1">
    <source>
        <dbReference type="EMBL" id="GMH77511.1"/>
    </source>
</evidence>
<keyword evidence="2" id="KW-1185">Reference proteome</keyword>
<dbReference type="OrthoDB" id="10487429at2759"/>
<name>A0A9W7AQU5_9STRA</name>
<proteinExistence type="predicted"/>
<gene>
    <name evidence="1" type="ORF">TrST_g11121</name>
</gene>
<comment type="caution">
    <text evidence="1">The sequence shown here is derived from an EMBL/GenBank/DDBJ whole genome shotgun (WGS) entry which is preliminary data.</text>
</comment>
<protein>
    <submittedName>
        <fullName evidence="1">Uncharacterized protein</fullName>
    </submittedName>
</protein>
<accession>A0A9W7AQU5</accession>
<dbReference type="AlphaFoldDB" id="A0A9W7AQU5"/>
<evidence type="ECO:0000313" key="2">
    <source>
        <dbReference type="Proteomes" id="UP001165085"/>
    </source>
</evidence>
<sequence>MPHNITCLVATIFAVISLSASFNFPYSLLHQLRVPPLPAKLDYDIQALKRMEKQAKPQAPPTPVRLLNVPSDLSRETLRSILSRYNLSEAEDISSAQFMYEYSLATNMFSTRDEGAERKHIPVLVGEENLLRDKGWSFLDEDEAGPPGS</sequence>
<reference evidence="2" key="1">
    <citation type="journal article" date="2023" name="Commun. Biol.">
        <title>Genome analysis of Parmales, the sister group of diatoms, reveals the evolutionary specialization of diatoms from phago-mixotrophs to photoautotrophs.</title>
        <authorList>
            <person name="Ban H."/>
            <person name="Sato S."/>
            <person name="Yoshikawa S."/>
            <person name="Yamada K."/>
            <person name="Nakamura Y."/>
            <person name="Ichinomiya M."/>
            <person name="Sato N."/>
            <person name="Blanc-Mathieu R."/>
            <person name="Endo H."/>
            <person name="Kuwata A."/>
            <person name="Ogata H."/>
        </authorList>
    </citation>
    <scope>NUCLEOTIDE SEQUENCE [LARGE SCALE GENOMIC DNA]</scope>
    <source>
        <strain evidence="2">NIES 3701</strain>
    </source>
</reference>
<dbReference type="EMBL" id="BRXY01000208">
    <property type="protein sequence ID" value="GMH77511.1"/>
    <property type="molecule type" value="Genomic_DNA"/>
</dbReference>